<evidence type="ECO:0000256" key="1">
    <source>
        <dbReference type="SAM" id="SignalP"/>
    </source>
</evidence>
<evidence type="ECO:0000313" key="3">
    <source>
        <dbReference type="Proteomes" id="UP001150942"/>
    </source>
</evidence>
<dbReference type="AlphaFoldDB" id="A0A9W9J2T8"/>
<protein>
    <recommendedName>
        <fullName evidence="4">Hydrophobin</fullName>
    </recommendedName>
</protein>
<sequence length="84" mass="8869">MKLSIAILTAFLGFSMAFAVPNTRDVSEQAVPNSKLSLVERDVSCPSNQPTKCCPGSQYSVPAAKELASTTVAFAKAVSKQAVY</sequence>
<evidence type="ECO:0008006" key="4">
    <source>
        <dbReference type="Google" id="ProtNLM"/>
    </source>
</evidence>
<dbReference type="EMBL" id="JAPQKQ010000008">
    <property type="protein sequence ID" value="KAJ5186511.1"/>
    <property type="molecule type" value="Genomic_DNA"/>
</dbReference>
<keyword evidence="3" id="KW-1185">Reference proteome</keyword>
<organism evidence="2 3">
    <name type="scientific">Penicillium cf. viridicatum</name>
    <dbReference type="NCBI Taxonomy" id="2972119"/>
    <lineage>
        <taxon>Eukaryota</taxon>
        <taxon>Fungi</taxon>
        <taxon>Dikarya</taxon>
        <taxon>Ascomycota</taxon>
        <taxon>Pezizomycotina</taxon>
        <taxon>Eurotiomycetes</taxon>
        <taxon>Eurotiomycetidae</taxon>
        <taxon>Eurotiales</taxon>
        <taxon>Aspergillaceae</taxon>
        <taxon>Penicillium</taxon>
    </lineage>
</organism>
<comment type="caution">
    <text evidence="2">The sequence shown here is derived from an EMBL/GenBank/DDBJ whole genome shotgun (WGS) entry which is preliminary data.</text>
</comment>
<evidence type="ECO:0000313" key="2">
    <source>
        <dbReference type="EMBL" id="KAJ5186511.1"/>
    </source>
</evidence>
<keyword evidence="1" id="KW-0732">Signal</keyword>
<name>A0A9W9J2T8_9EURO</name>
<feature type="signal peptide" evidence="1">
    <location>
        <begin position="1"/>
        <end position="19"/>
    </location>
</feature>
<reference evidence="2" key="2">
    <citation type="journal article" date="2023" name="IMA Fungus">
        <title>Comparative genomic study of the Penicillium genus elucidates a diverse pangenome and 15 lateral gene transfer events.</title>
        <authorList>
            <person name="Petersen C."/>
            <person name="Sorensen T."/>
            <person name="Nielsen M.R."/>
            <person name="Sondergaard T.E."/>
            <person name="Sorensen J.L."/>
            <person name="Fitzpatrick D.A."/>
            <person name="Frisvad J.C."/>
            <person name="Nielsen K.L."/>
        </authorList>
    </citation>
    <scope>NUCLEOTIDE SEQUENCE</scope>
    <source>
        <strain evidence="2">IBT 20477</strain>
    </source>
</reference>
<feature type="chain" id="PRO_5040902387" description="Hydrophobin" evidence="1">
    <location>
        <begin position="20"/>
        <end position="84"/>
    </location>
</feature>
<reference evidence="2" key="1">
    <citation type="submission" date="2022-11" db="EMBL/GenBank/DDBJ databases">
        <authorList>
            <person name="Petersen C."/>
        </authorList>
    </citation>
    <scope>NUCLEOTIDE SEQUENCE</scope>
    <source>
        <strain evidence="2">IBT 20477</strain>
    </source>
</reference>
<gene>
    <name evidence="2" type="ORF">N7449_011275</name>
</gene>
<accession>A0A9W9J2T8</accession>
<dbReference type="OrthoDB" id="4331218at2759"/>
<dbReference type="Proteomes" id="UP001150942">
    <property type="component" value="Unassembled WGS sequence"/>
</dbReference>
<proteinExistence type="predicted"/>